<evidence type="ECO:0000256" key="1">
    <source>
        <dbReference type="SAM" id="MobiDB-lite"/>
    </source>
</evidence>
<evidence type="ECO:0000313" key="2">
    <source>
        <dbReference type="EMBL" id="CAG8960916.1"/>
    </source>
</evidence>
<proteinExistence type="predicted"/>
<reference evidence="2" key="1">
    <citation type="submission" date="2021-07" db="EMBL/GenBank/DDBJ databases">
        <authorList>
            <person name="Durling M."/>
        </authorList>
    </citation>
    <scope>NUCLEOTIDE SEQUENCE</scope>
</reference>
<dbReference type="AlphaFoldDB" id="A0A9N9L9D6"/>
<dbReference type="Proteomes" id="UP000696280">
    <property type="component" value="Unassembled WGS sequence"/>
</dbReference>
<dbReference type="EMBL" id="CAJVRL010000103">
    <property type="protein sequence ID" value="CAG8960916.1"/>
    <property type="molecule type" value="Genomic_DNA"/>
</dbReference>
<evidence type="ECO:0008006" key="4">
    <source>
        <dbReference type="Google" id="ProtNLM"/>
    </source>
</evidence>
<organism evidence="2 3">
    <name type="scientific">Hymenoscyphus fraxineus</name>
    <dbReference type="NCBI Taxonomy" id="746836"/>
    <lineage>
        <taxon>Eukaryota</taxon>
        <taxon>Fungi</taxon>
        <taxon>Dikarya</taxon>
        <taxon>Ascomycota</taxon>
        <taxon>Pezizomycotina</taxon>
        <taxon>Leotiomycetes</taxon>
        <taxon>Helotiales</taxon>
        <taxon>Helotiaceae</taxon>
        <taxon>Hymenoscyphus</taxon>
    </lineage>
</organism>
<name>A0A9N9L9D6_9HELO</name>
<feature type="region of interest" description="Disordered" evidence="1">
    <location>
        <begin position="32"/>
        <end position="98"/>
    </location>
</feature>
<protein>
    <recommendedName>
        <fullName evidence="4">RRM domain-containing protein</fullName>
    </recommendedName>
</protein>
<feature type="compositionally biased region" description="Polar residues" evidence="1">
    <location>
        <begin position="74"/>
        <end position="97"/>
    </location>
</feature>
<feature type="compositionally biased region" description="Polar residues" evidence="1">
    <location>
        <begin position="34"/>
        <end position="66"/>
    </location>
</feature>
<accession>A0A9N9L9D6</accession>
<dbReference type="OrthoDB" id="3508416at2759"/>
<comment type="caution">
    <text evidence="2">The sequence shown here is derived from an EMBL/GenBank/DDBJ whole genome shotgun (WGS) entry which is preliminary data.</text>
</comment>
<keyword evidence="3" id="KW-1185">Reference proteome</keyword>
<gene>
    <name evidence="2" type="ORF">HYFRA_00002454</name>
</gene>
<sequence length="549" mass="62347">MASNLAIQIEARNHEQIYPSRMNTVRRRPLNLAPITTNSGTFQRFQNSSFRQEPLTGSTSRSSLDTGSIFDVSPRTSTEPRGYQNHQKNSASGYDSQTIRRSDGTKELFETAPNVRHSRQQSRWADLFHAQRTSPNLGHEQENRHTMPVAPTHYRIPERMLSPTAVSPQRRGTVSRLEDLSEVQHVRESETLRPRIGQTYTRSAINMQHFEEAAPAHTTNDFPGPLSTNMGFDNNIMSMNPCSAPFLRGYINGTIEDYTLYSRGNPDIRQGRLRRTIGEDDQTTSRFENATAPFHQPSYGMAMTPENPQPTQQANPWDDMVMCQPALNPSNMLLRRQGALPPIPAGSIQGPPILHYGGQLGGGPEYEEERVPDNENCSLWITNMEPSVTAREFFQMVRCGGVYALHIYPPTGEHRTAAAKLIFKRPSSAAIFLQHASSQAGLHPHNRRLKVMYNRNGVREYSGSKTRVLRVMGPSHEMIFNVWDAYFKNLCVFEYDEVVFPECHMQGQSIIEFRFMRIDAQAQMIQKEIVDNPQLQRFNAYFSPDPCGR</sequence>
<evidence type="ECO:0000313" key="3">
    <source>
        <dbReference type="Proteomes" id="UP000696280"/>
    </source>
</evidence>